<dbReference type="GO" id="GO:0016787">
    <property type="term" value="F:hydrolase activity"/>
    <property type="evidence" value="ECO:0007669"/>
    <property type="project" value="UniProtKB-KW"/>
</dbReference>
<comment type="caution">
    <text evidence="3">The sequence shown here is derived from an EMBL/GenBank/DDBJ whole genome shotgun (WGS) entry which is preliminary data.</text>
</comment>
<evidence type="ECO:0000259" key="2">
    <source>
        <dbReference type="PROSITE" id="PS51462"/>
    </source>
</evidence>
<dbReference type="PROSITE" id="PS00893">
    <property type="entry name" value="NUDIX_BOX"/>
    <property type="match status" value="1"/>
</dbReference>
<reference evidence="3 4" key="1">
    <citation type="submission" date="2023-07" db="EMBL/GenBank/DDBJ databases">
        <title>The novel representative of Negativicutes class, Anaeroselena agilis gen. nov. sp. nov.</title>
        <authorList>
            <person name="Prokofeva M.I."/>
            <person name="Elcheninov A.G."/>
            <person name="Klyukina A."/>
            <person name="Kublanov I.V."/>
            <person name="Frolov E.N."/>
            <person name="Podosokorskaya O.A."/>
        </authorList>
    </citation>
    <scope>NUCLEOTIDE SEQUENCE [LARGE SCALE GENOMIC DNA]</scope>
    <source>
        <strain evidence="3 4">4137-cl</strain>
    </source>
</reference>
<dbReference type="Gene3D" id="2.20.70.10">
    <property type="match status" value="1"/>
</dbReference>
<dbReference type="CDD" id="cd04678">
    <property type="entry name" value="NUDIX_MTH2_Nudt15"/>
    <property type="match status" value="1"/>
</dbReference>
<evidence type="ECO:0000256" key="1">
    <source>
        <dbReference type="ARBA" id="ARBA00022801"/>
    </source>
</evidence>
<evidence type="ECO:0000313" key="4">
    <source>
        <dbReference type="Proteomes" id="UP001254848"/>
    </source>
</evidence>
<evidence type="ECO:0000313" key="3">
    <source>
        <dbReference type="EMBL" id="MDT8902713.1"/>
    </source>
</evidence>
<dbReference type="RefSeq" id="WP_413781188.1">
    <property type="nucleotide sequence ID" value="NZ_JAUOZS010000001.1"/>
</dbReference>
<dbReference type="Pfam" id="PF00293">
    <property type="entry name" value="NUDIX"/>
    <property type="match status" value="1"/>
</dbReference>
<proteinExistence type="predicted"/>
<dbReference type="InterPro" id="IPR015797">
    <property type="entry name" value="NUDIX_hydrolase-like_dom_sf"/>
</dbReference>
<dbReference type="InterPro" id="IPR020084">
    <property type="entry name" value="NUDIX_hydrolase_CS"/>
</dbReference>
<dbReference type="PANTHER" id="PTHR43222:SF2">
    <property type="entry name" value="NUDIX HYDROLASE 23, CHLOROPLASTIC"/>
    <property type="match status" value="1"/>
</dbReference>
<dbReference type="Pfam" id="PF14803">
    <property type="entry name" value="Zn_ribbon_Nudix"/>
    <property type="match status" value="1"/>
</dbReference>
<dbReference type="Proteomes" id="UP001254848">
    <property type="component" value="Unassembled WGS sequence"/>
</dbReference>
<protein>
    <submittedName>
        <fullName evidence="3">NUDIX hydrolase</fullName>
    </submittedName>
</protein>
<keyword evidence="4" id="KW-1185">Reference proteome</keyword>
<feature type="domain" description="Nudix hydrolase" evidence="2">
    <location>
        <begin position="40"/>
        <end position="169"/>
    </location>
</feature>
<dbReference type="EMBL" id="JAUOZS010000001">
    <property type="protein sequence ID" value="MDT8902713.1"/>
    <property type="molecule type" value="Genomic_DNA"/>
</dbReference>
<dbReference type="InterPro" id="IPR000086">
    <property type="entry name" value="NUDIX_hydrolase_dom"/>
</dbReference>
<dbReference type="SUPFAM" id="SSF55811">
    <property type="entry name" value="Nudix"/>
    <property type="match status" value="1"/>
</dbReference>
<dbReference type="InterPro" id="IPR029401">
    <property type="entry name" value="Nudix_N"/>
</dbReference>
<name>A0ABU3P0Y8_9FIRM</name>
<dbReference type="Gene3D" id="3.90.79.10">
    <property type="entry name" value="Nucleoside Triphosphate Pyrophosphohydrolase"/>
    <property type="match status" value="1"/>
</dbReference>
<dbReference type="PANTHER" id="PTHR43222">
    <property type="entry name" value="NUDIX HYDROLASE 23"/>
    <property type="match status" value="1"/>
</dbReference>
<sequence length="174" mass="19080">MTKKQRFNFCPKCGGALALQPRRERERLTCSACGYVMYENPVVGVAAIVLDGGKILLGRRAGWSTYPGLWCIPCGYVEYDEDVYAAIRREFSEETGLTIEVDGVFTVLSNWHNPEAHTVGIWFRARPTGGRLAAGDDLDAVGYFPLEAPPPLAFPTDAAVIDMLKRLHSADGGI</sequence>
<accession>A0ABU3P0Y8</accession>
<organism evidence="3 4">
    <name type="scientific">Anaeroselena agilis</name>
    <dbReference type="NCBI Taxonomy" id="3063788"/>
    <lineage>
        <taxon>Bacteria</taxon>
        <taxon>Bacillati</taxon>
        <taxon>Bacillota</taxon>
        <taxon>Negativicutes</taxon>
        <taxon>Acetonemataceae</taxon>
        <taxon>Anaeroselena</taxon>
    </lineage>
</organism>
<keyword evidence="1 3" id="KW-0378">Hydrolase</keyword>
<dbReference type="PROSITE" id="PS51462">
    <property type="entry name" value="NUDIX"/>
    <property type="match status" value="1"/>
</dbReference>
<gene>
    <name evidence="3" type="ORF">Q4T40_15825</name>
</gene>